<dbReference type="Proteomes" id="UP001525379">
    <property type="component" value="Unassembled WGS sequence"/>
</dbReference>
<evidence type="ECO:0000256" key="1">
    <source>
        <dbReference type="SAM" id="Phobius"/>
    </source>
</evidence>
<keyword evidence="4" id="KW-1185">Reference proteome</keyword>
<evidence type="ECO:0000259" key="2">
    <source>
        <dbReference type="Pfam" id="PF13548"/>
    </source>
</evidence>
<feature type="transmembrane region" description="Helical" evidence="1">
    <location>
        <begin position="111"/>
        <end position="127"/>
    </location>
</feature>
<feature type="domain" description="DUF4126" evidence="2">
    <location>
        <begin position="5"/>
        <end position="185"/>
    </location>
</feature>
<feature type="transmembrane region" description="Helical" evidence="1">
    <location>
        <begin position="48"/>
        <end position="67"/>
    </location>
</feature>
<feature type="transmembrane region" description="Helical" evidence="1">
    <location>
        <begin position="157"/>
        <end position="185"/>
    </location>
</feature>
<accession>A0ABT2HUL1</accession>
<keyword evidence="1" id="KW-0812">Transmembrane</keyword>
<feature type="transmembrane region" description="Helical" evidence="1">
    <location>
        <begin position="7"/>
        <end position="28"/>
    </location>
</feature>
<proteinExistence type="predicted"/>
<dbReference type="Pfam" id="PF13548">
    <property type="entry name" value="DUF4126"/>
    <property type="match status" value="1"/>
</dbReference>
<reference evidence="3 4" key="1">
    <citation type="submission" date="2022-04" db="EMBL/GenBank/DDBJ databases">
        <title>Human microbiome associated bacterial genomes.</title>
        <authorList>
            <person name="Sandstrom S."/>
            <person name="Salamzade R."/>
            <person name="Kalan L.R."/>
        </authorList>
    </citation>
    <scope>NUCLEOTIDE SEQUENCE [LARGE SCALE GENOMIC DNA]</scope>
    <source>
        <strain evidence="4">p3-SID1799</strain>
    </source>
</reference>
<dbReference type="EMBL" id="JALXSQ010000003">
    <property type="protein sequence ID" value="MCT2042010.1"/>
    <property type="molecule type" value="Genomic_DNA"/>
</dbReference>
<dbReference type="InterPro" id="IPR025196">
    <property type="entry name" value="DUF4126"/>
</dbReference>
<comment type="caution">
    <text evidence="3">The sequence shown here is derived from an EMBL/GenBank/DDBJ whole genome shotgun (WGS) entry which is preliminary data.</text>
</comment>
<evidence type="ECO:0000313" key="3">
    <source>
        <dbReference type="EMBL" id="MCT2042010.1"/>
    </source>
</evidence>
<organism evidence="3 4">
    <name type="scientific">Pseudoclavibacter albus</name>
    <dbReference type="NCBI Taxonomy" id="272241"/>
    <lineage>
        <taxon>Bacteria</taxon>
        <taxon>Bacillati</taxon>
        <taxon>Actinomycetota</taxon>
        <taxon>Actinomycetes</taxon>
        <taxon>Micrococcales</taxon>
        <taxon>Microbacteriaceae</taxon>
        <taxon>Pseudoclavibacter</taxon>
    </lineage>
</organism>
<name>A0ABT2HUL1_9MICO</name>
<protein>
    <submittedName>
        <fullName evidence="3">DUF4126 domain-containing protein</fullName>
    </submittedName>
</protein>
<sequence length="209" mass="22033">MLEVLTGAGLASASGLNAFIPMLSLGLLSRFTDLVNLPAGWEWLENEWVLGIIAVLLVLELVADKIPAIDSINDVVQTVIRPTAGGIVFGAGTAAQTAAIQNPAEWWQSNAWVPVVIGVMTALVVHAGKAGTRAATNTVSVGAVAPVLSVGEDAMSVGLVFAAILIPVLVLVLLLALVLMFWWMWSTFRRMRDRLKARGTKSPDVPAAA</sequence>
<keyword evidence="1" id="KW-0472">Membrane</keyword>
<dbReference type="RefSeq" id="WP_260103702.1">
    <property type="nucleotide sequence ID" value="NZ_JALXSQ010000003.1"/>
</dbReference>
<gene>
    <name evidence="3" type="ORF">M3D15_01445</name>
</gene>
<evidence type="ECO:0000313" key="4">
    <source>
        <dbReference type="Proteomes" id="UP001525379"/>
    </source>
</evidence>
<keyword evidence="1" id="KW-1133">Transmembrane helix</keyword>